<dbReference type="PANTHER" id="PTHR11592:SF44">
    <property type="entry name" value="GLUTATHIONE PEROXIDASE"/>
    <property type="match status" value="1"/>
</dbReference>
<dbReference type="Pfam" id="PF00255">
    <property type="entry name" value="GSHPx"/>
    <property type="match status" value="1"/>
</dbReference>
<dbReference type="eggNOG" id="COG0386">
    <property type="taxonomic scope" value="Bacteria"/>
</dbReference>
<dbReference type="CDD" id="cd00340">
    <property type="entry name" value="GSH_Peroxidase"/>
    <property type="match status" value="1"/>
</dbReference>
<dbReference type="RefSeq" id="WP_009150879.1">
    <property type="nucleotide sequence ID" value="NZ_CP121471.1"/>
</dbReference>
<dbReference type="HOGENOM" id="CLU_029507_1_3_6"/>
<dbReference type="PROSITE" id="PS51355">
    <property type="entry name" value="GLUTATHIONE_PEROXID_3"/>
    <property type="match status" value="1"/>
</dbReference>
<dbReference type="InterPro" id="IPR000889">
    <property type="entry name" value="Glutathione_peroxidase"/>
</dbReference>
<accession>H8Z569</accession>
<dbReference type="Proteomes" id="UP000002964">
    <property type="component" value="Unassembled WGS sequence"/>
</dbReference>
<evidence type="ECO:0000256" key="5">
    <source>
        <dbReference type="RuleBase" id="RU000499"/>
    </source>
</evidence>
<dbReference type="Gene3D" id="3.40.30.10">
    <property type="entry name" value="Glutaredoxin"/>
    <property type="match status" value="1"/>
</dbReference>
<keyword evidence="8" id="KW-1185">Reference proteome</keyword>
<dbReference type="EMBL" id="JH603170">
    <property type="protein sequence ID" value="EIC20476.1"/>
    <property type="molecule type" value="Genomic_DNA"/>
</dbReference>
<evidence type="ECO:0000256" key="2">
    <source>
        <dbReference type="ARBA" id="ARBA00022559"/>
    </source>
</evidence>
<organism evidence="7 8">
    <name type="scientific">Thiorhodovibrio frisius</name>
    <dbReference type="NCBI Taxonomy" id="631362"/>
    <lineage>
        <taxon>Bacteria</taxon>
        <taxon>Pseudomonadati</taxon>
        <taxon>Pseudomonadota</taxon>
        <taxon>Gammaproteobacteria</taxon>
        <taxon>Chromatiales</taxon>
        <taxon>Chromatiaceae</taxon>
        <taxon>Thiorhodovibrio</taxon>
    </lineage>
</organism>
<evidence type="ECO:0000256" key="3">
    <source>
        <dbReference type="ARBA" id="ARBA00023002"/>
    </source>
</evidence>
<dbReference type="InterPro" id="IPR029759">
    <property type="entry name" value="GPX_AS"/>
</dbReference>
<feature type="signal peptide" evidence="6">
    <location>
        <begin position="1"/>
        <end position="17"/>
    </location>
</feature>
<dbReference type="GO" id="GO:0004601">
    <property type="term" value="F:peroxidase activity"/>
    <property type="evidence" value="ECO:0007669"/>
    <property type="project" value="UniProtKB-KW"/>
</dbReference>
<dbReference type="AlphaFoldDB" id="H8Z569"/>
<reference evidence="7 8" key="2">
    <citation type="submission" date="2011-11" db="EMBL/GenBank/DDBJ databases">
        <authorList>
            <consortium name="US DOE Joint Genome Institute"/>
            <person name="Lucas S."/>
            <person name="Han J."/>
            <person name="Lapidus A."/>
            <person name="Cheng J.-F."/>
            <person name="Goodwin L."/>
            <person name="Pitluck S."/>
            <person name="Peters L."/>
            <person name="Ovchinnikova G."/>
            <person name="Zhang X."/>
            <person name="Detter J.C."/>
            <person name="Han C."/>
            <person name="Tapia R."/>
            <person name="Land M."/>
            <person name="Hauser L."/>
            <person name="Kyrpides N."/>
            <person name="Ivanova N."/>
            <person name="Pagani I."/>
            <person name="Vogl K."/>
            <person name="Liu Z."/>
            <person name="Overmann J."/>
            <person name="Frigaard N.-U."/>
            <person name="Bryant D."/>
            <person name="Woyke T."/>
        </authorList>
    </citation>
    <scope>NUCLEOTIDE SEQUENCE [LARGE SCALE GENOMIC DNA]</scope>
    <source>
        <strain evidence="7 8">970</strain>
    </source>
</reference>
<evidence type="ECO:0000256" key="1">
    <source>
        <dbReference type="ARBA" id="ARBA00006926"/>
    </source>
</evidence>
<evidence type="ECO:0000256" key="4">
    <source>
        <dbReference type="PIRSR" id="PIRSR000303-1"/>
    </source>
</evidence>
<dbReference type="GO" id="GO:0034599">
    <property type="term" value="P:cellular response to oxidative stress"/>
    <property type="evidence" value="ECO:0007669"/>
    <property type="project" value="TreeGrafter"/>
</dbReference>
<protein>
    <recommendedName>
        <fullName evidence="5">Glutathione peroxidase</fullName>
    </recommendedName>
</protein>
<keyword evidence="2 5" id="KW-0575">Peroxidase</keyword>
<dbReference type="InterPro" id="IPR036249">
    <property type="entry name" value="Thioredoxin-like_sf"/>
</dbReference>
<evidence type="ECO:0000313" key="8">
    <source>
        <dbReference type="Proteomes" id="UP000002964"/>
    </source>
</evidence>
<evidence type="ECO:0000256" key="6">
    <source>
        <dbReference type="SAM" id="SignalP"/>
    </source>
</evidence>
<reference evidence="8" key="1">
    <citation type="submission" date="2011-06" db="EMBL/GenBank/DDBJ databases">
        <authorList>
            <consortium name="US DOE Joint Genome Institute (JGI-PGF)"/>
            <person name="Lucas S."/>
            <person name="Han J."/>
            <person name="Lapidus A."/>
            <person name="Cheng J.-F."/>
            <person name="Goodwin L."/>
            <person name="Pitluck S."/>
            <person name="Peters L."/>
            <person name="Land M.L."/>
            <person name="Hauser L."/>
            <person name="Vogl K."/>
            <person name="Liu Z."/>
            <person name="Overmann J."/>
            <person name="Frigaard N.-U."/>
            <person name="Bryant D.A."/>
            <person name="Woyke T.J."/>
        </authorList>
    </citation>
    <scope>NUCLEOTIDE SEQUENCE [LARGE SCALE GENOMIC DNA]</scope>
    <source>
        <strain evidence="8">970</strain>
    </source>
</reference>
<gene>
    <name evidence="7" type="ORF">Thi970DRAFT_04113</name>
</gene>
<evidence type="ECO:0000313" key="7">
    <source>
        <dbReference type="EMBL" id="EIC20476.1"/>
    </source>
</evidence>
<dbReference type="PROSITE" id="PS00460">
    <property type="entry name" value="GLUTATHIONE_PEROXID_1"/>
    <property type="match status" value="1"/>
</dbReference>
<dbReference type="SUPFAM" id="SSF52833">
    <property type="entry name" value="Thioredoxin-like"/>
    <property type="match status" value="1"/>
</dbReference>
<dbReference type="PRINTS" id="PR01011">
    <property type="entry name" value="GLUTPROXDASE"/>
</dbReference>
<dbReference type="STRING" id="631362.Thi970DRAFT_04113"/>
<feature type="active site" evidence="4">
    <location>
        <position position="69"/>
    </location>
</feature>
<dbReference type="PIRSF" id="PIRSF000303">
    <property type="entry name" value="Glutathion_perox"/>
    <property type="match status" value="1"/>
</dbReference>
<sequence length="189" mass="21059">MKILLVLMLAIGGGLMATETMATGADTAEQACAPALDFEMRRLASDEAVRLCDEYQGKVVLMVNTASKCGFTGQYEGLEALYDKYGERGLVVLGFPSNDFANQEPGSEEKIQEFCRLTYSVEFPMFEKSHVKKGKASPLFQYLAEQTGVYPKWNFYKYLINREGQVVQVFSSMTNPKSGKMVKVIESLL</sequence>
<name>H8Z569_9GAMM</name>
<dbReference type="PANTHER" id="PTHR11592">
    <property type="entry name" value="GLUTATHIONE PEROXIDASE"/>
    <property type="match status" value="1"/>
</dbReference>
<feature type="chain" id="PRO_5003617680" description="Glutathione peroxidase" evidence="6">
    <location>
        <begin position="18"/>
        <end position="189"/>
    </location>
</feature>
<keyword evidence="3 5" id="KW-0560">Oxidoreductase</keyword>
<comment type="similarity">
    <text evidence="1 5">Belongs to the glutathione peroxidase family.</text>
</comment>
<keyword evidence="6" id="KW-0732">Signal</keyword>
<proteinExistence type="inferred from homology"/>